<dbReference type="PANTHER" id="PTHR12526">
    <property type="entry name" value="GLYCOSYLTRANSFERASE"/>
    <property type="match status" value="1"/>
</dbReference>
<dbReference type="Gene3D" id="3.40.50.2000">
    <property type="entry name" value="Glycogen Phosphorylase B"/>
    <property type="match status" value="2"/>
</dbReference>
<dbReference type="InterPro" id="IPR001296">
    <property type="entry name" value="Glyco_trans_1"/>
</dbReference>
<feature type="domain" description="Glycosyltransferase subfamily 4-like N-terminal" evidence="2">
    <location>
        <begin position="11"/>
        <end position="176"/>
    </location>
</feature>
<dbReference type="RefSeq" id="WP_310068549.1">
    <property type="nucleotide sequence ID" value="NZ_JAVDVX010000001.1"/>
</dbReference>
<dbReference type="Proteomes" id="UP001253595">
    <property type="component" value="Unassembled WGS sequence"/>
</dbReference>
<dbReference type="InterPro" id="IPR028098">
    <property type="entry name" value="Glyco_trans_4-like_N"/>
</dbReference>
<gene>
    <name evidence="3" type="ORF">J2X05_000655</name>
</gene>
<evidence type="ECO:0000259" key="2">
    <source>
        <dbReference type="Pfam" id="PF13439"/>
    </source>
</evidence>
<proteinExistence type="predicted"/>
<dbReference type="Pfam" id="PF13439">
    <property type="entry name" value="Glyco_transf_4"/>
    <property type="match status" value="1"/>
</dbReference>
<keyword evidence="4" id="KW-1185">Reference proteome</keyword>
<reference evidence="3 4" key="1">
    <citation type="submission" date="2023-07" db="EMBL/GenBank/DDBJ databases">
        <title>Sorghum-associated microbial communities from plants grown in Nebraska, USA.</title>
        <authorList>
            <person name="Schachtman D."/>
        </authorList>
    </citation>
    <scope>NUCLEOTIDE SEQUENCE [LARGE SCALE GENOMIC DNA]</scope>
    <source>
        <strain evidence="3 4">BE190</strain>
    </source>
</reference>
<dbReference type="Pfam" id="PF00534">
    <property type="entry name" value="Glycos_transf_1"/>
    <property type="match status" value="1"/>
</dbReference>
<accession>A0ABU1UTZ1</accession>
<comment type="caution">
    <text evidence="3">The sequence shown here is derived from an EMBL/GenBank/DDBJ whole genome shotgun (WGS) entry which is preliminary data.</text>
</comment>
<organism evidence="3 4">
    <name type="scientific">Cellvibrio fibrivorans</name>
    <dbReference type="NCBI Taxonomy" id="126350"/>
    <lineage>
        <taxon>Bacteria</taxon>
        <taxon>Pseudomonadati</taxon>
        <taxon>Pseudomonadota</taxon>
        <taxon>Gammaproteobacteria</taxon>
        <taxon>Cellvibrionales</taxon>
        <taxon>Cellvibrionaceae</taxon>
        <taxon>Cellvibrio</taxon>
    </lineage>
</organism>
<evidence type="ECO:0000313" key="3">
    <source>
        <dbReference type="EMBL" id="MDR7088652.1"/>
    </source>
</evidence>
<sequence length="362" mass="39879">MHIISGDLWAGAEVQAYTLLTSMKDQCELLAVLMNHGELADRLIQAGISVEIIDERQISSLKIFTRLCAIIRRFDPDLIHTHRQKENILGSLANTLASRCLRPHFWQRSASVRTTHGAPEHSASGIKKIQVWLDHFCGNYLQDAIISVSADLATKLCNIFPKRKIHIIKNGIDVDRLQQAVPATDIRTAQPNAIHIGIVGRLEPVKRVDIFLRAAQLLLKQTSTAIHFHVIGDGKLAAELQLLGHELALGHSVSFHGHRTDPAQVIAALDMVVICSDHEGTPMTALETLALGKPLIAHSVGGLVEILADYPDLLVTDHSPAGYSNKILQVMHTKPRVQLKKAYTSHTNAAATLALYQKLIRH</sequence>
<name>A0ABU1UTZ1_9GAMM</name>
<protein>
    <submittedName>
        <fullName evidence="3">Glycosyltransferase involved in cell wall biosynthesis</fullName>
    </submittedName>
</protein>
<dbReference type="SUPFAM" id="SSF53756">
    <property type="entry name" value="UDP-Glycosyltransferase/glycogen phosphorylase"/>
    <property type="match status" value="1"/>
</dbReference>
<dbReference type="EMBL" id="JAVDVX010000001">
    <property type="protein sequence ID" value="MDR7088652.1"/>
    <property type="molecule type" value="Genomic_DNA"/>
</dbReference>
<dbReference type="PANTHER" id="PTHR12526:SF637">
    <property type="entry name" value="GLYCOSYLTRANSFERASE EPSF-RELATED"/>
    <property type="match status" value="1"/>
</dbReference>
<feature type="domain" description="Glycosyl transferase family 1" evidence="1">
    <location>
        <begin position="195"/>
        <end position="336"/>
    </location>
</feature>
<evidence type="ECO:0000259" key="1">
    <source>
        <dbReference type="Pfam" id="PF00534"/>
    </source>
</evidence>
<evidence type="ECO:0000313" key="4">
    <source>
        <dbReference type="Proteomes" id="UP001253595"/>
    </source>
</evidence>